<dbReference type="InterPro" id="IPR036638">
    <property type="entry name" value="HLH_DNA-bd_sf"/>
</dbReference>
<gene>
    <name evidence="2" type="ORF">C7959_11566</name>
</gene>
<dbReference type="InterPro" id="IPR037208">
    <property type="entry name" value="Spo0E-like_sf"/>
</dbReference>
<accession>A0A4R8GXY5</accession>
<dbReference type="InterPro" id="IPR018540">
    <property type="entry name" value="Spo0E-like"/>
</dbReference>
<name>A0A4R8GXY5_9FIRM</name>
<dbReference type="EMBL" id="SOEG01000015">
    <property type="protein sequence ID" value="TDX51190.1"/>
    <property type="molecule type" value="Genomic_DNA"/>
</dbReference>
<dbReference type="Proteomes" id="UP000295832">
    <property type="component" value="Unassembled WGS sequence"/>
</dbReference>
<sequence>MNCSRILQLSNRIDYLKEEMDRYNLKEDKEELLELSQKLDELILEYMKNGIRN</sequence>
<dbReference type="GO" id="GO:0046983">
    <property type="term" value="F:protein dimerization activity"/>
    <property type="evidence" value="ECO:0007669"/>
    <property type="project" value="InterPro"/>
</dbReference>
<dbReference type="GO" id="GO:0043937">
    <property type="term" value="P:regulation of sporulation"/>
    <property type="evidence" value="ECO:0007669"/>
    <property type="project" value="InterPro"/>
</dbReference>
<organism evidence="2 3">
    <name type="scientific">Orenia marismortui</name>
    <dbReference type="NCBI Taxonomy" id="46469"/>
    <lineage>
        <taxon>Bacteria</taxon>
        <taxon>Bacillati</taxon>
        <taxon>Bacillota</taxon>
        <taxon>Clostridia</taxon>
        <taxon>Halanaerobiales</taxon>
        <taxon>Halobacteroidaceae</taxon>
        <taxon>Orenia</taxon>
    </lineage>
</organism>
<reference evidence="2 3" key="1">
    <citation type="submission" date="2019-03" db="EMBL/GenBank/DDBJ databases">
        <title>Subsurface microbial communities from deep shales in Ohio and West Virginia, USA.</title>
        <authorList>
            <person name="Wrighton K."/>
        </authorList>
    </citation>
    <scope>NUCLEOTIDE SEQUENCE [LARGE SCALE GENOMIC DNA]</scope>
    <source>
        <strain evidence="2 3">MSL 6dP</strain>
    </source>
</reference>
<evidence type="ECO:0000256" key="1">
    <source>
        <dbReference type="SAM" id="Coils"/>
    </source>
</evidence>
<dbReference type="Pfam" id="PF09388">
    <property type="entry name" value="SpoOE-like"/>
    <property type="match status" value="1"/>
</dbReference>
<keyword evidence="1" id="KW-0175">Coiled coil</keyword>
<keyword evidence="3" id="KW-1185">Reference proteome</keyword>
<evidence type="ECO:0000313" key="3">
    <source>
        <dbReference type="Proteomes" id="UP000295832"/>
    </source>
</evidence>
<comment type="caution">
    <text evidence="2">The sequence shown here is derived from an EMBL/GenBank/DDBJ whole genome shotgun (WGS) entry which is preliminary data.</text>
</comment>
<dbReference type="Gene3D" id="4.10.280.10">
    <property type="entry name" value="Helix-loop-helix DNA-binding domain"/>
    <property type="match status" value="1"/>
</dbReference>
<dbReference type="RefSeq" id="WP_134117037.1">
    <property type="nucleotide sequence ID" value="NZ_SOEG01000015.1"/>
</dbReference>
<evidence type="ECO:0000313" key="2">
    <source>
        <dbReference type="EMBL" id="TDX51190.1"/>
    </source>
</evidence>
<dbReference type="SUPFAM" id="SSF140500">
    <property type="entry name" value="BAS1536-like"/>
    <property type="match status" value="1"/>
</dbReference>
<dbReference type="AlphaFoldDB" id="A0A4R8GXY5"/>
<feature type="coiled-coil region" evidence="1">
    <location>
        <begin position="6"/>
        <end position="45"/>
    </location>
</feature>
<proteinExistence type="predicted"/>
<protein>
    <submittedName>
        <fullName evidence="2">Spo0E like sporulation regulatory protein</fullName>
    </submittedName>
</protein>